<dbReference type="EMBL" id="LNRQ01000003">
    <property type="protein sequence ID" value="KZN00569.1"/>
    <property type="molecule type" value="Genomic_DNA"/>
</dbReference>
<name>A0A165ZYX6_DAUCS</name>
<dbReference type="Gene3D" id="1.25.40.10">
    <property type="entry name" value="Tetratricopeptide repeat domain"/>
    <property type="match status" value="2"/>
</dbReference>
<evidence type="ECO:0000256" key="1">
    <source>
        <dbReference type="ARBA" id="ARBA00010080"/>
    </source>
</evidence>
<keyword evidence="2" id="KW-0802">TPR repeat</keyword>
<sequence>MDSRESSSSSSSLPEEDASLSLAKQASLLFHSANFADCLTVLRQLLLTKPSDPKVLHNIAIVENLQDGFSNPKKFLEVLNDVKKQSEKFATASGDNVVGANNLESDVVAVSSGNPCLIPQFSAAHSSSIVLNAEFASHVASYNIAVTWFNLSEYSKSFSILEPVYQKIAPISEGIALRICLLLLDVALLSHHASRSADGHWSVPYFDYVGDVCHMALALLFRVLFWFPMSSMFQGIIEYIEKISSVRSMISQSESSSSSQQHPPNLVTKASSVPSTPISDISIADSATNASEISLSRSLSEEAEYENLFSTLDMSGQNLSRPVHHSLNDISRTQIDDSIPIIVDLRLKLHLYKVRLLLLTRNLKAAKREVKLAMNIARGNNSMVLFLKSQLEYARGNHPKAIKLLMASSNRTEIGTSVMFYNNLGCIHYRLGKHQTSAIYFSKALSTSSVIRKEKTQNHTHTSFAADKSLLVAYNCGMQYLACGKPILAARFFYKASLIFYNRPLLWLRIAECCLMALEKGLLDSTGAASTSSEIKVHVVGKGKWRNLVIGEEVPKNSRADLIGQSDSSLVNDRQPKLSMTLARQCLLNALQLLNSSESVHMSSGLPSDLAIEDETYSKSTNYKSVSGGDTQAHNLAVASGQVANGELKEQKSTSTPNSTLRDSISDYEDICRKEIQIIRQSILVDLAYVELELGNPLKALSTARSLLNVAECSRVYIFLGNLYAAEALCLLNRLKEAAEHLLIYLSSGHNIELPFTQEDCGLWQVEKIGDCEEFNGGSVATNIASDEGQVFALNPEEARGTLYSNLATMSAVQGDREQADKFVRQALSILPNSPEANLTAVYLDLMLGKSREAISRLKNCSHITFLPGSFAVTGPS</sequence>
<dbReference type="GO" id="GO:0030014">
    <property type="term" value="C:CCR4-NOT complex"/>
    <property type="evidence" value="ECO:0007669"/>
    <property type="project" value="InterPro"/>
</dbReference>
<organism evidence="4">
    <name type="scientific">Daucus carota subsp. sativus</name>
    <name type="common">Carrot</name>
    <dbReference type="NCBI Taxonomy" id="79200"/>
    <lineage>
        <taxon>Eukaryota</taxon>
        <taxon>Viridiplantae</taxon>
        <taxon>Streptophyta</taxon>
        <taxon>Embryophyta</taxon>
        <taxon>Tracheophyta</taxon>
        <taxon>Spermatophyta</taxon>
        <taxon>Magnoliopsida</taxon>
        <taxon>eudicotyledons</taxon>
        <taxon>Gunneridae</taxon>
        <taxon>Pentapetalae</taxon>
        <taxon>asterids</taxon>
        <taxon>campanulids</taxon>
        <taxon>Apiales</taxon>
        <taxon>Apiaceae</taxon>
        <taxon>Apioideae</taxon>
        <taxon>Scandiceae</taxon>
        <taxon>Daucinae</taxon>
        <taxon>Daucus</taxon>
        <taxon>Daucus sect. Daucus</taxon>
    </lineage>
</organism>
<dbReference type="GO" id="GO:0017148">
    <property type="term" value="P:negative regulation of translation"/>
    <property type="evidence" value="ECO:0007669"/>
    <property type="project" value="TreeGrafter"/>
</dbReference>
<comment type="caution">
    <text evidence="4">The sequence shown here is derived from an EMBL/GenBank/DDBJ whole genome shotgun (WGS) entry which is preliminary data.</text>
</comment>
<dbReference type="PANTHER" id="PTHR12979">
    <property type="entry name" value="CCR4-NOT TRANSCRIPTION COMPLEX SUBUNIT 10"/>
    <property type="match status" value="1"/>
</dbReference>
<dbReference type="STRING" id="79200.A0A165ZYX6"/>
<dbReference type="Pfam" id="PF13181">
    <property type="entry name" value="TPR_8"/>
    <property type="match status" value="1"/>
</dbReference>
<dbReference type="Gramene" id="KZN00569">
    <property type="protein sequence ID" value="KZN00569"/>
    <property type="gene ID" value="DCAR_009323"/>
</dbReference>
<dbReference type="OMA" id="PECSRMY"/>
<dbReference type="AlphaFoldDB" id="A0A165ZYX6"/>
<dbReference type="GO" id="GO:0006402">
    <property type="term" value="P:mRNA catabolic process"/>
    <property type="evidence" value="ECO:0007669"/>
    <property type="project" value="TreeGrafter"/>
</dbReference>
<feature type="region of interest" description="Disordered" evidence="3">
    <location>
        <begin position="254"/>
        <end position="275"/>
    </location>
</feature>
<dbReference type="SUPFAM" id="SSF48452">
    <property type="entry name" value="TPR-like"/>
    <property type="match status" value="2"/>
</dbReference>
<dbReference type="InterPro" id="IPR039740">
    <property type="entry name" value="CNOT10"/>
</dbReference>
<evidence type="ECO:0008006" key="5">
    <source>
        <dbReference type="Google" id="ProtNLM"/>
    </source>
</evidence>
<reference evidence="4" key="1">
    <citation type="journal article" date="2016" name="Nat. Genet.">
        <title>A high-quality carrot genome assembly provides new insights into carotenoid accumulation and asterid genome evolution.</title>
        <authorList>
            <person name="Iorizzo M."/>
            <person name="Ellison S."/>
            <person name="Senalik D."/>
            <person name="Zeng P."/>
            <person name="Satapoomin P."/>
            <person name="Huang J."/>
            <person name="Bowman M."/>
            <person name="Iovene M."/>
            <person name="Sanseverino W."/>
            <person name="Cavagnaro P."/>
            <person name="Yildiz M."/>
            <person name="Macko-Podgorni A."/>
            <person name="Moranska E."/>
            <person name="Grzebelus E."/>
            <person name="Grzebelus D."/>
            <person name="Ashrafi H."/>
            <person name="Zheng Z."/>
            <person name="Cheng S."/>
            <person name="Spooner D."/>
            <person name="Van Deynze A."/>
            <person name="Simon P."/>
        </authorList>
    </citation>
    <scope>NUCLEOTIDE SEQUENCE [LARGE SCALE GENOMIC DNA]</scope>
    <source>
        <tissue evidence="4">Leaf</tissue>
    </source>
</reference>
<proteinExistence type="inferred from homology"/>
<evidence type="ECO:0000256" key="2">
    <source>
        <dbReference type="PROSITE-ProRule" id="PRU00339"/>
    </source>
</evidence>
<dbReference type="InterPro" id="IPR011990">
    <property type="entry name" value="TPR-like_helical_dom_sf"/>
</dbReference>
<feature type="repeat" description="TPR" evidence="2">
    <location>
        <begin position="801"/>
        <end position="834"/>
    </location>
</feature>
<accession>A0A165ZYX6</accession>
<dbReference type="InterPro" id="IPR019734">
    <property type="entry name" value="TPR_rpt"/>
</dbReference>
<dbReference type="SMART" id="SM00028">
    <property type="entry name" value="TPR"/>
    <property type="match status" value="3"/>
</dbReference>
<evidence type="ECO:0000313" key="4">
    <source>
        <dbReference type="EMBL" id="KZN00569.1"/>
    </source>
</evidence>
<gene>
    <name evidence="4" type="ORF">DCAR_009323</name>
</gene>
<evidence type="ECO:0000256" key="3">
    <source>
        <dbReference type="SAM" id="MobiDB-lite"/>
    </source>
</evidence>
<dbReference type="PROSITE" id="PS50005">
    <property type="entry name" value="TPR"/>
    <property type="match status" value="1"/>
</dbReference>
<comment type="similarity">
    <text evidence="1">Belongs to the CNOT10 family.</text>
</comment>
<protein>
    <recommendedName>
        <fullName evidence="5">CCR4-NOT transcription complex subunit 10</fullName>
    </recommendedName>
</protein>
<dbReference type="PANTHER" id="PTHR12979:SF5">
    <property type="entry name" value="CCR4-NOT TRANSCRIPTION COMPLEX SUBUNIT 10"/>
    <property type="match status" value="1"/>
</dbReference>